<protein>
    <submittedName>
        <fullName evidence="1">Tetratricopeptide repeat protein</fullName>
    </submittedName>
</protein>
<comment type="caution">
    <text evidence="1">The sequence shown here is derived from an EMBL/GenBank/DDBJ whole genome shotgun (WGS) entry which is preliminary data.</text>
</comment>
<dbReference type="SUPFAM" id="SSF48452">
    <property type="entry name" value="TPR-like"/>
    <property type="match status" value="1"/>
</dbReference>
<dbReference type="AlphaFoldDB" id="A0A1J5T057"/>
<sequence length="175" mass="19438">MKHAHVILMALAALVFAGCGNRGPKRTPGQPRAVSATIAAQADEAASDATFALQIQDYARAAQSLKKSLSFRDDIPDRWEALAYAYKHLNQTSDARDAYRRALKLWKQYYSETKDPGDGMRELYVLVYLGRADEARDLAKTLAKANPNNTDVQNFYQNKGVDAMLADPTVKDRSL</sequence>
<reference evidence="1" key="1">
    <citation type="submission" date="2016-10" db="EMBL/GenBank/DDBJ databases">
        <title>Sequence of Gallionella enrichment culture.</title>
        <authorList>
            <person name="Poehlein A."/>
            <person name="Muehling M."/>
            <person name="Daniel R."/>
        </authorList>
    </citation>
    <scope>NUCLEOTIDE SEQUENCE</scope>
</reference>
<evidence type="ECO:0000313" key="1">
    <source>
        <dbReference type="EMBL" id="OIR07236.1"/>
    </source>
</evidence>
<name>A0A1J5T057_9ZZZZ</name>
<accession>A0A1J5T057</accession>
<dbReference type="PROSITE" id="PS51257">
    <property type="entry name" value="PROKAR_LIPOPROTEIN"/>
    <property type="match status" value="1"/>
</dbReference>
<dbReference type="InterPro" id="IPR011990">
    <property type="entry name" value="TPR-like_helical_dom_sf"/>
</dbReference>
<gene>
    <name evidence="1" type="ORF">GALL_104920</name>
</gene>
<organism evidence="1">
    <name type="scientific">mine drainage metagenome</name>
    <dbReference type="NCBI Taxonomy" id="410659"/>
    <lineage>
        <taxon>unclassified sequences</taxon>
        <taxon>metagenomes</taxon>
        <taxon>ecological metagenomes</taxon>
    </lineage>
</organism>
<proteinExistence type="predicted"/>
<dbReference type="EMBL" id="MLJW01000038">
    <property type="protein sequence ID" value="OIR07236.1"/>
    <property type="molecule type" value="Genomic_DNA"/>
</dbReference>
<dbReference type="Gene3D" id="1.25.40.10">
    <property type="entry name" value="Tetratricopeptide repeat domain"/>
    <property type="match status" value="1"/>
</dbReference>